<dbReference type="SMART" id="SM00220">
    <property type="entry name" value="S_TKc"/>
    <property type="match status" value="1"/>
</dbReference>
<evidence type="ECO:0000259" key="14">
    <source>
        <dbReference type="PROSITE" id="PS50011"/>
    </source>
</evidence>
<dbReference type="CDD" id="cd14046">
    <property type="entry name" value="STKc_EIF2AK4_GCN2_rpt2"/>
    <property type="match status" value="1"/>
</dbReference>
<dbReference type="InterPro" id="IPR000719">
    <property type="entry name" value="Prot_kinase_dom"/>
</dbReference>
<keyword evidence="4 11" id="KW-0547">Nucleotide-binding</keyword>
<accession>A0A8H6I7J0</accession>
<evidence type="ECO:0000256" key="3">
    <source>
        <dbReference type="ARBA" id="ARBA00022679"/>
    </source>
</evidence>
<dbReference type="InterPro" id="IPR016255">
    <property type="entry name" value="Gcn2"/>
</dbReference>
<feature type="binding site" evidence="11">
    <location>
        <position position="606"/>
    </location>
    <ligand>
        <name>ATP</name>
        <dbReference type="ChEBI" id="CHEBI:30616"/>
    </ligand>
</feature>
<evidence type="ECO:0000313" key="16">
    <source>
        <dbReference type="EMBL" id="KAF6758933.1"/>
    </source>
</evidence>
<dbReference type="SUPFAM" id="SSF54495">
    <property type="entry name" value="UBC-like"/>
    <property type="match status" value="1"/>
</dbReference>
<feature type="domain" description="Protein kinase" evidence="14">
    <location>
        <begin position="577"/>
        <end position="970"/>
    </location>
</feature>
<dbReference type="SUPFAM" id="SSF56112">
    <property type="entry name" value="Protein kinase-like (PK-like)"/>
    <property type="match status" value="2"/>
</dbReference>
<dbReference type="GO" id="GO:0005634">
    <property type="term" value="C:nucleus"/>
    <property type="evidence" value="ECO:0007669"/>
    <property type="project" value="TreeGrafter"/>
</dbReference>
<sequence length="1645" mass="184222">MDSTEELQQNEITVLKSIYADDFIECAPPKAWKGAARLHEFIIRITNPEYPDKVSLDLHVKFPKTYPALACATFTIQKPAKGLSSDQISRLQQYINGEAQKERGTEMVFTIVTSCQEWLIKHASPAKEVSGSLAIQMNKRALDEEKAKRQREAEEAAREQERREQEAKELEAQIEADAWRQHLAREQQYKSRKRANSETTEVPFMSDTPLETFGHEILIDGVHFNTVKLFHPRKSGLETIYLAEPVCEDLKQIMPLELHIYTFESSYYSTSQGRKKLKHAEEEIKELTAIRHDNLVTVFAVKLNLPHSSDPPQLIILMEQPPPVTLFDVLNDSHSLREERASQYLSQILLGLNALHNRDLVHRGINAKCIGLSTARDNPAQKIIKLGKAVFHTHLLDLHRSNSFGPHVPPVSDEPPIGDGWLSRDVKNESSLLYTRRRDIHSVGIVLLQMLMGLDVVERFSDVEAAIHASSISPALSRQATTMLVDTKKNGISCMSLLSELAQSNASEEAYRTPLTSRTLPVSMSARSGRWQDTTVAHNGMDPRTPVPNMFYGSPELEYFAGRSMRKPHASRWKDDWEELELLGKGAFGSVVKARNKIDNRIYAVKKVKLKTEKNDTKIMREVNALSRLNHRFIVRYYTTWIETVEAPSATASDDSSAENSTASGGTSDSEDATTSVPRTINTADERFLPINGGFGLDFDIDEFDDLSGSQTSFPSIRFGEGSQSPEGSDSEGEGDGDEGDEGSLHRTLFTHEFSETGMGTPTDGVMPMTRTLYIQMEFVERQTLKERVDEGISEDEAWRLFHQIVDALVHMTNLGILHRDIKLTNIFIDAKGDCKIGDFGLATSSLAAVDPSDVSLSVTNAIDGEMTLEVGTRLYIAPEIQTRGRGRAPRNHSKADLYSLGVVFFEMNYRFSTGSERIAVLENLRKPGIFFPTSWEPHRTRQKEIITWLLQHDPDKRPTAIDLSQSPLLPPRVEDEYFNQALTMMAKPDTPHHQAVLSMLFNQPTKVSRGFLYDKDLERPEYLSLTDAVRERLATIFKLHGAVDIEPPLLMPVVDREEEKNHATFIDRTGNLVTLPRDLLVPFARLAAKSNVTRIKRYHITNVFRPNPVAGHPLIHKAAVFDIITQDLEHGPVAAGAEVIAVMNNILNSYPNLSQTYNIQISHSTIVELALGRIVPEQRNAVVEILTQSKSSLPQKRTLLMKKGLTRSLVDELEVLNEPEDDVEEVVIKLEKLSSSLLPLIRPALAELKGTIQHAGWAGVDRPIIVHPLMLGSVHSNFRDGMILEVVHKAKPRDVLAVGGRYDHLISRSLPLKVQHPGILPPSLMKVESPIAPSLTRMPSTSSLNTAGAAAPFGLCAMGLQVSLERILVQLALFQSSYVKNLIKEERSFGYWSPRRCDVYLVSYHKGYLQERMEVVANLWAHGISADLMYESTIGDVEYERVESLCEREGILFTVCPRPRMSKGSQAAFKVKSILNGTEYDVSRAELVGWLQHHITEQKRIDLQTSGAQTTQDGPPLHQDTSVSHGNEVQLILPADIKKQRRHVKHLLSDRAFETANQVKASVQGGMPTIAVDVPTVVFDTMCRSSAWLTEEEVWKSVVGAFPTGQAGYAAQMREAFARRRGEGWGWVLVFGVKEERMGLAPLN</sequence>
<dbReference type="Gene3D" id="1.10.510.10">
    <property type="entry name" value="Transferase(Phosphotransferase) domain 1"/>
    <property type="match status" value="2"/>
</dbReference>
<dbReference type="PROSITE" id="PS00107">
    <property type="entry name" value="PROTEIN_KINASE_ATP"/>
    <property type="match status" value="1"/>
</dbReference>
<dbReference type="GO" id="GO:0005737">
    <property type="term" value="C:cytoplasm"/>
    <property type="evidence" value="ECO:0007669"/>
    <property type="project" value="TreeGrafter"/>
</dbReference>
<dbReference type="InterPro" id="IPR036621">
    <property type="entry name" value="Anticodon-bd_dom_sf"/>
</dbReference>
<comment type="catalytic activity">
    <reaction evidence="9">
        <text>L-seryl-[protein] + ATP = O-phospho-L-seryl-[protein] + ADP + H(+)</text>
        <dbReference type="Rhea" id="RHEA:17989"/>
        <dbReference type="Rhea" id="RHEA-COMP:9863"/>
        <dbReference type="Rhea" id="RHEA-COMP:11604"/>
        <dbReference type="ChEBI" id="CHEBI:15378"/>
        <dbReference type="ChEBI" id="CHEBI:29999"/>
        <dbReference type="ChEBI" id="CHEBI:30616"/>
        <dbReference type="ChEBI" id="CHEBI:83421"/>
        <dbReference type="ChEBI" id="CHEBI:456216"/>
        <dbReference type="EC" id="2.7.11.1"/>
    </reaction>
</comment>
<evidence type="ECO:0000256" key="9">
    <source>
        <dbReference type="ARBA" id="ARBA00048679"/>
    </source>
</evidence>
<feature type="domain" description="Protein kinase" evidence="14">
    <location>
        <begin position="213"/>
        <end position="523"/>
    </location>
</feature>
<dbReference type="OrthoDB" id="341578at2759"/>
<gene>
    <name evidence="16" type="ORF">DFP72DRAFT_1043489</name>
</gene>
<dbReference type="Proteomes" id="UP000521943">
    <property type="component" value="Unassembled WGS sequence"/>
</dbReference>
<comment type="caution">
    <text evidence="16">The sequence shown here is derived from an EMBL/GenBank/DDBJ whole genome shotgun (WGS) entry which is preliminary data.</text>
</comment>
<protein>
    <recommendedName>
        <fullName evidence="1">non-specific serine/threonine protein kinase</fullName>
        <ecNumber evidence="1">2.7.11.1</ecNumber>
    </recommendedName>
</protein>
<evidence type="ECO:0000256" key="1">
    <source>
        <dbReference type="ARBA" id="ARBA00012513"/>
    </source>
</evidence>
<evidence type="ECO:0000313" key="17">
    <source>
        <dbReference type="Proteomes" id="UP000521943"/>
    </source>
</evidence>
<feature type="region of interest" description="Disordered" evidence="13">
    <location>
        <begin position="712"/>
        <end position="744"/>
    </location>
</feature>
<evidence type="ECO:0000256" key="6">
    <source>
        <dbReference type="ARBA" id="ARBA00022840"/>
    </source>
</evidence>
<dbReference type="InterPro" id="IPR045864">
    <property type="entry name" value="aa-tRNA-synth_II/BPL/LPL"/>
</dbReference>
<evidence type="ECO:0000259" key="15">
    <source>
        <dbReference type="PROSITE" id="PS50908"/>
    </source>
</evidence>
<feature type="compositionally biased region" description="Low complexity" evidence="13">
    <location>
        <begin position="649"/>
        <end position="664"/>
    </location>
</feature>
<keyword evidence="5 16" id="KW-0418">Kinase</keyword>
<feature type="binding site" evidence="11">
    <location>
        <begin position="583"/>
        <end position="591"/>
    </location>
    <ligand>
        <name>ATP</name>
        <dbReference type="ChEBI" id="CHEBI:30616"/>
    </ligand>
</feature>
<dbReference type="CDD" id="cd23823">
    <property type="entry name" value="RWD_GCN2"/>
    <property type="match status" value="1"/>
</dbReference>
<dbReference type="GO" id="GO:0000077">
    <property type="term" value="P:DNA damage checkpoint signaling"/>
    <property type="evidence" value="ECO:0007669"/>
    <property type="project" value="InterPro"/>
</dbReference>
<feature type="region of interest" description="Disordered" evidence="13">
    <location>
        <begin position="649"/>
        <end position="685"/>
    </location>
</feature>
<dbReference type="PROSITE" id="PS50908">
    <property type="entry name" value="RWD"/>
    <property type="match status" value="1"/>
</dbReference>
<feature type="compositionally biased region" description="Acidic residues" evidence="13">
    <location>
        <begin position="729"/>
        <end position="742"/>
    </location>
</feature>
<keyword evidence="2" id="KW-0723">Serine/threonine-protein kinase</keyword>
<feature type="domain" description="RWD" evidence="15">
    <location>
        <begin position="10"/>
        <end position="122"/>
    </location>
</feature>
<keyword evidence="6 11" id="KW-0067">ATP-binding</keyword>
<evidence type="ECO:0000256" key="5">
    <source>
        <dbReference type="ARBA" id="ARBA00022777"/>
    </source>
</evidence>
<evidence type="ECO:0000256" key="10">
    <source>
        <dbReference type="PIRSR" id="PIRSR000660-1"/>
    </source>
</evidence>
<dbReference type="SMART" id="SM00591">
    <property type="entry name" value="RWD"/>
    <property type="match status" value="1"/>
</dbReference>
<keyword evidence="17" id="KW-1185">Reference proteome</keyword>
<dbReference type="GO" id="GO:0009893">
    <property type="term" value="P:positive regulation of metabolic process"/>
    <property type="evidence" value="ECO:0007669"/>
    <property type="project" value="UniProtKB-ARBA"/>
</dbReference>
<feature type="binding site" evidence="12">
    <location>
        <position position="607"/>
    </location>
    <ligand>
        <name>ATP</name>
        <dbReference type="ChEBI" id="CHEBI:30616"/>
    </ligand>
</feature>
<dbReference type="InterPro" id="IPR024435">
    <property type="entry name" value="HisRS-related_dom"/>
</dbReference>
<evidence type="ECO:0000256" key="2">
    <source>
        <dbReference type="ARBA" id="ARBA00022527"/>
    </source>
</evidence>
<dbReference type="Gene3D" id="3.40.50.800">
    <property type="entry name" value="Anticodon-binding domain"/>
    <property type="match status" value="1"/>
</dbReference>
<dbReference type="GO" id="GO:0005524">
    <property type="term" value="F:ATP binding"/>
    <property type="evidence" value="ECO:0007669"/>
    <property type="project" value="UniProtKB-UniRule"/>
</dbReference>
<dbReference type="Pfam" id="PF00069">
    <property type="entry name" value="Pkinase"/>
    <property type="match status" value="3"/>
</dbReference>
<feature type="region of interest" description="Disordered" evidence="13">
    <location>
        <begin position="1503"/>
        <end position="1524"/>
    </location>
</feature>
<evidence type="ECO:0000256" key="12">
    <source>
        <dbReference type="PROSITE-ProRule" id="PRU10141"/>
    </source>
</evidence>
<evidence type="ECO:0000256" key="11">
    <source>
        <dbReference type="PIRSR" id="PIRSR000660-2"/>
    </source>
</evidence>
<name>A0A8H6I7J0_9AGAR</name>
<dbReference type="EC" id="2.7.11.1" evidence="1"/>
<dbReference type="InterPro" id="IPR050339">
    <property type="entry name" value="CC_SR_Kinase"/>
</dbReference>
<dbReference type="Gene3D" id="3.30.930.10">
    <property type="entry name" value="Bira Bifunctional Protein, Domain 2"/>
    <property type="match status" value="1"/>
</dbReference>
<evidence type="ECO:0000256" key="4">
    <source>
        <dbReference type="ARBA" id="ARBA00022741"/>
    </source>
</evidence>
<dbReference type="Pfam" id="PF13393">
    <property type="entry name" value="tRNA-synt_His"/>
    <property type="match status" value="1"/>
</dbReference>
<dbReference type="InterPro" id="IPR016135">
    <property type="entry name" value="UBQ-conjugating_enzyme/RWD"/>
</dbReference>
<proteinExistence type="inferred from homology"/>
<comment type="catalytic activity">
    <reaction evidence="8">
        <text>L-threonyl-[protein] + ATP = O-phospho-L-threonyl-[protein] + ADP + H(+)</text>
        <dbReference type="Rhea" id="RHEA:46608"/>
        <dbReference type="Rhea" id="RHEA-COMP:11060"/>
        <dbReference type="Rhea" id="RHEA-COMP:11605"/>
        <dbReference type="ChEBI" id="CHEBI:15378"/>
        <dbReference type="ChEBI" id="CHEBI:30013"/>
        <dbReference type="ChEBI" id="CHEBI:30616"/>
        <dbReference type="ChEBI" id="CHEBI:61977"/>
        <dbReference type="ChEBI" id="CHEBI:456216"/>
        <dbReference type="EC" id="2.7.11.1"/>
    </reaction>
</comment>
<evidence type="ECO:0000256" key="13">
    <source>
        <dbReference type="SAM" id="MobiDB-lite"/>
    </source>
</evidence>
<dbReference type="Gene3D" id="3.30.200.20">
    <property type="entry name" value="Phosphorylase Kinase, domain 1"/>
    <property type="match status" value="1"/>
</dbReference>
<dbReference type="PROSITE" id="PS00108">
    <property type="entry name" value="PROTEIN_KINASE_ST"/>
    <property type="match status" value="1"/>
</dbReference>
<dbReference type="InterPro" id="IPR011009">
    <property type="entry name" value="Kinase-like_dom_sf"/>
</dbReference>
<dbReference type="InterPro" id="IPR041715">
    <property type="entry name" value="HisRS-like_core"/>
</dbReference>
<dbReference type="InterPro" id="IPR017441">
    <property type="entry name" value="Protein_kinase_ATP_BS"/>
</dbReference>
<dbReference type="PANTHER" id="PTHR11042">
    <property type="entry name" value="EUKARYOTIC TRANSLATION INITIATION FACTOR 2-ALPHA KINASE EIF2-ALPHA KINASE -RELATED"/>
    <property type="match status" value="1"/>
</dbReference>
<dbReference type="EMBL" id="JACGCI010000017">
    <property type="protein sequence ID" value="KAF6758933.1"/>
    <property type="molecule type" value="Genomic_DNA"/>
</dbReference>
<reference evidence="16 17" key="1">
    <citation type="submission" date="2020-07" db="EMBL/GenBank/DDBJ databases">
        <title>Comparative genomics of pyrophilous fungi reveals a link between fire events and developmental genes.</title>
        <authorList>
            <consortium name="DOE Joint Genome Institute"/>
            <person name="Steindorff A.S."/>
            <person name="Carver A."/>
            <person name="Calhoun S."/>
            <person name="Stillman K."/>
            <person name="Liu H."/>
            <person name="Lipzen A."/>
            <person name="Pangilinan J."/>
            <person name="Labutti K."/>
            <person name="Bruns T.D."/>
            <person name="Grigoriev I.V."/>
        </authorList>
    </citation>
    <scope>NUCLEOTIDE SEQUENCE [LARGE SCALE GENOMIC DNA]</scope>
    <source>
        <strain evidence="16 17">CBS 144469</strain>
    </source>
</reference>
<keyword evidence="3" id="KW-0808">Transferase</keyword>
<dbReference type="SUPFAM" id="SSF55681">
    <property type="entry name" value="Class II aaRS and biotin synthetases"/>
    <property type="match status" value="1"/>
</dbReference>
<feature type="region of interest" description="Disordered" evidence="13">
    <location>
        <begin position="144"/>
        <end position="168"/>
    </location>
</feature>
<feature type="compositionally biased region" description="Polar residues" evidence="13">
    <location>
        <begin position="1504"/>
        <end position="1524"/>
    </location>
</feature>
<dbReference type="GO" id="GO:0004694">
    <property type="term" value="F:eukaryotic translation initiation factor 2alpha kinase activity"/>
    <property type="evidence" value="ECO:0007669"/>
    <property type="project" value="InterPro"/>
</dbReference>
<dbReference type="Pfam" id="PF05773">
    <property type="entry name" value="RWD"/>
    <property type="match status" value="1"/>
</dbReference>
<dbReference type="PANTHER" id="PTHR11042:SF136">
    <property type="entry name" value="EIF-2-ALPHA KINASE GCN2"/>
    <property type="match status" value="1"/>
</dbReference>
<evidence type="ECO:0000256" key="7">
    <source>
        <dbReference type="ARBA" id="ARBA00037982"/>
    </source>
</evidence>
<comment type="similarity">
    <text evidence="7">Belongs to the protein kinase superfamily. Ser/Thr protein kinase family. GCN2 subfamily.</text>
</comment>
<dbReference type="InterPro" id="IPR008271">
    <property type="entry name" value="Ser/Thr_kinase_AS"/>
</dbReference>
<dbReference type="PROSITE" id="PS50011">
    <property type="entry name" value="PROTEIN_KINASE_DOM"/>
    <property type="match status" value="2"/>
</dbReference>
<dbReference type="FunFam" id="3.10.110.10:FF:000050">
    <property type="entry name" value="eIF-2-alpha kinase GCN2"/>
    <property type="match status" value="1"/>
</dbReference>
<organism evidence="16 17">
    <name type="scientific">Ephemerocybe angulata</name>
    <dbReference type="NCBI Taxonomy" id="980116"/>
    <lineage>
        <taxon>Eukaryota</taxon>
        <taxon>Fungi</taxon>
        <taxon>Dikarya</taxon>
        <taxon>Basidiomycota</taxon>
        <taxon>Agaricomycotina</taxon>
        <taxon>Agaricomycetes</taxon>
        <taxon>Agaricomycetidae</taxon>
        <taxon>Agaricales</taxon>
        <taxon>Agaricineae</taxon>
        <taxon>Psathyrellaceae</taxon>
        <taxon>Ephemerocybe</taxon>
    </lineage>
</organism>
<dbReference type="PIRSF" id="PIRSF000660">
    <property type="entry name" value="Ser/Thr_PK_GCN2"/>
    <property type="match status" value="1"/>
</dbReference>
<feature type="compositionally biased region" description="Polar residues" evidence="13">
    <location>
        <begin position="665"/>
        <end position="683"/>
    </location>
</feature>
<dbReference type="Pfam" id="PF12745">
    <property type="entry name" value="HGTP_anticodon2"/>
    <property type="match status" value="1"/>
</dbReference>
<dbReference type="InterPro" id="IPR006575">
    <property type="entry name" value="RWD_dom"/>
</dbReference>
<feature type="active site" description="Proton acceptor" evidence="10">
    <location>
        <position position="821"/>
    </location>
</feature>
<dbReference type="Gene3D" id="3.10.110.10">
    <property type="entry name" value="Ubiquitin Conjugating Enzyme"/>
    <property type="match status" value="1"/>
</dbReference>
<evidence type="ECO:0000256" key="8">
    <source>
        <dbReference type="ARBA" id="ARBA00047899"/>
    </source>
</evidence>